<evidence type="ECO:0000256" key="1">
    <source>
        <dbReference type="SAM" id="SignalP"/>
    </source>
</evidence>
<dbReference type="AlphaFoldDB" id="A0A844HL99"/>
<dbReference type="Pfam" id="PF11720">
    <property type="entry name" value="Inhibitor_I78"/>
    <property type="match status" value="1"/>
</dbReference>
<comment type="caution">
    <text evidence="2">The sequence shown here is derived from an EMBL/GenBank/DDBJ whole genome shotgun (WGS) entry which is preliminary data.</text>
</comment>
<feature type="signal peptide" evidence="1">
    <location>
        <begin position="1"/>
        <end position="24"/>
    </location>
</feature>
<dbReference type="InterPro" id="IPR021719">
    <property type="entry name" value="Prot_inh_I78"/>
</dbReference>
<sequence>MSMQPAIRAVIVLPLLLAACVPESKETEAAPPPRLEDDSCGANNFVQLIGQTAPVITVPANTPFRKFTTGDPLTMDYNMKRLNFEHDKTGKLVRVSCG</sequence>
<dbReference type="EMBL" id="WMIG01000005">
    <property type="protein sequence ID" value="MTH59849.1"/>
    <property type="molecule type" value="Genomic_DNA"/>
</dbReference>
<dbReference type="OrthoDB" id="8724542at2"/>
<evidence type="ECO:0008006" key="4">
    <source>
        <dbReference type="Google" id="ProtNLM"/>
    </source>
</evidence>
<keyword evidence="3" id="KW-1185">Reference proteome</keyword>
<protein>
    <recommendedName>
        <fullName evidence="4">Peptidase inhibitor I78 family protein</fullName>
    </recommendedName>
</protein>
<dbReference type="Gene3D" id="3.30.10.10">
    <property type="entry name" value="Trypsin Inhibitor V, subunit A"/>
    <property type="match status" value="1"/>
</dbReference>
<evidence type="ECO:0000313" key="2">
    <source>
        <dbReference type="EMBL" id="MTH59849.1"/>
    </source>
</evidence>
<reference evidence="2 3" key="1">
    <citation type="submission" date="2019-11" db="EMBL/GenBank/DDBJ databases">
        <authorList>
            <person name="Dong K."/>
        </authorList>
    </citation>
    <scope>NUCLEOTIDE SEQUENCE [LARGE SCALE GENOMIC DNA]</scope>
    <source>
        <strain evidence="2 3">NBRC 112902</strain>
    </source>
</reference>
<name>A0A844HL99_9RHOB</name>
<dbReference type="Proteomes" id="UP000449846">
    <property type="component" value="Unassembled WGS sequence"/>
</dbReference>
<keyword evidence="1" id="KW-0732">Signal</keyword>
<organism evidence="2 3">
    <name type="scientific">Paracoccus litorisediminis</name>
    <dbReference type="NCBI Taxonomy" id="2006130"/>
    <lineage>
        <taxon>Bacteria</taxon>
        <taxon>Pseudomonadati</taxon>
        <taxon>Pseudomonadota</taxon>
        <taxon>Alphaproteobacteria</taxon>
        <taxon>Rhodobacterales</taxon>
        <taxon>Paracoccaceae</taxon>
        <taxon>Paracoccus</taxon>
    </lineage>
</organism>
<proteinExistence type="predicted"/>
<accession>A0A844HL99</accession>
<gene>
    <name evidence="2" type="ORF">GL300_11590</name>
</gene>
<feature type="chain" id="PRO_5032584998" description="Peptidase inhibitor I78 family protein" evidence="1">
    <location>
        <begin position="25"/>
        <end position="98"/>
    </location>
</feature>
<evidence type="ECO:0000313" key="3">
    <source>
        <dbReference type="Proteomes" id="UP000449846"/>
    </source>
</evidence>